<dbReference type="InterPro" id="IPR036291">
    <property type="entry name" value="NAD(P)-bd_dom_sf"/>
</dbReference>
<dbReference type="SUPFAM" id="SSF51735">
    <property type="entry name" value="NAD(P)-binding Rossmann-fold domains"/>
    <property type="match status" value="1"/>
</dbReference>
<keyword evidence="2 6" id="KW-0560">Oxidoreductase</keyword>
<dbReference type="Pfam" id="PF03720">
    <property type="entry name" value="UDPG_MGDP_dh_C"/>
    <property type="match status" value="1"/>
</dbReference>
<evidence type="ECO:0000259" key="5">
    <source>
        <dbReference type="SMART" id="SM00984"/>
    </source>
</evidence>
<dbReference type="PANTHER" id="PTHR43491">
    <property type="entry name" value="UDP-N-ACETYL-D-MANNOSAMINE DEHYDROGENASE"/>
    <property type="match status" value="1"/>
</dbReference>
<protein>
    <submittedName>
        <fullName evidence="6">UDP-N-acetyl-D-mannosamine dehydrogenase protein</fullName>
        <ecNumber evidence="6">1.1.1.-</ecNumber>
    </submittedName>
</protein>
<dbReference type="Pfam" id="PF00984">
    <property type="entry name" value="UDPG_MGDP_dh"/>
    <property type="match status" value="1"/>
</dbReference>
<dbReference type="InterPro" id="IPR008927">
    <property type="entry name" value="6-PGluconate_DH-like_C_sf"/>
</dbReference>
<dbReference type="InterPro" id="IPR017476">
    <property type="entry name" value="UDP-Glc/GDP-Man"/>
</dbReference>
<dbReference type="OrthoDB" id="9803238at2"/>
<comment type="similarity">
    <text evidence="1 4">Belongs to the UDP-glucose/GDP-mannose dehydrogenase family.</text>
</comment>
<evidence type="ECO:0000256" key="2">
    <source>
        <dbReference type="ARBA" id="ARBA00023002"/>
    </source>
</evidence>
<dbReference type="EC" id="1.1.1.-" evidence="6"/>
<evidence type="ECO:0000313" key="7">
    <source>
        <dbReference type="Proteomes" id="UP000005707"/>
    </source>
</evidence>
<dbReference type="PANTHER" id="PTHR43491:SF2">
    <property type="entry name" value="UDP-N-ACETYL-D-MANNOSAMINE DEHYDROGENASE"/>
    <property type="match status" value="1"/>
</dbReference>
<sequence length="418" mass="46602">MNICVIGLGYIGLPTAAMFAHHGHQVYGVDTRREVVELINKGLIHIEEPGLSELVSDVSLHGLLKAGTKPIEADVYIIAVPTPNQHDEYMSCDLSNVLSACRAIIPYVKEKNIVIVESTIEPRTMDDVVRPLFIKEGFTIGHDVFLAHCPERVLPGNILNELVYNNRLIGGVTSKCSKVASNVYRSFVKGEIIETEAKTAELSKLMENTYRDINIAIANELTKICHELEINVLDVIEMANKHPRVNIHSPGPGVGGHCLAVDPYFIYSKTPHLANLIKVARDTNNSMPDYVVEQVENLLDGVNEPKVSIFGLSYKGNVDDIRESPSLQVFKLLRSSGYTVSIYDPHVEHHLCETLETCIKDSDLIVVLTDHNEFKTLDHKKIASCMRSPLVLDTKNCITPQFNSELEIINFGNMFLYK</sequence>
<dbReference type="SUPFAM" id="SSF52413">
    <property type="entry name" value="UDP-glucose/GDP-mannose dehydrogenase C-terminal domain"/>
    <property type="match status" value="1"/>
</dbReference>
<dbReference type="InterPro" id="IPR014026">
    <property type="entry name" value="UDP-Glc/GDP-Man_DH_dimer"/>
</dbReference>
<dbReference type="InterPro" id="IPR014027">
    <property type="entry name" value="UDP-Glc/GDP-Man_DH_C"/>
</dbReference>
<dbReference type="GO" id="GO:0000271">
    <property type="term" value="P:polysaccharide biosynthetic process"/>
    <property type="evidence" value="ECO:0007669"/>
    <property type="project" value="InterPro"/>
</dbReference>
<dbReference type="GO" id="GO:0016616">
    <property type="term" value="F:oxidoreductase activity, acting on the CH-OH group of donors, NAD or NADP as acceptor"/>
    <property type="evidence" value="ECO:0007669"/>
    <property type="project" value="InterPro"/>
</dbReference>
<dbReference type="Pfam" id="PF03721">
    <property type="entry name" value="UDPG_MGDP_dh_N"/>
    <property type="match status" value="1"/>
</dbReference>
<dbReference type="NCBIfam" id="TIGR03026">
    <property type="entry name" value="NDP-sugDHase"/>
    <property type="match status" value="1"/>
</dbReference>
<dbReference type="Proteomes" id="UP000005707">
    <property type="component" value="Unassembled WGS sequence"/>
</dbReference>
<keyword evidence="3" id="KW-0520">NAD</keyword>
<evidence type="ECO:0000313" key="6">
    <source>
        <dbReference type="EMBL" id="ERJ12936.1"/>
    </source>
</evidence>
<reference evidence="6 7" key="2">
    <citation type="journal article" date="2013" name="PLoS ONE">
        <title>INDIGO - INtegrated Data Warehouse of MIcrobial GenOmes with Examples from the Red Sea Extremophiles.</title>
        <authorList>
            <person name="Alam I."/>
            <person name="Antunes A."/>
            <person name="Kamau A.A."/>
            <person name="Ba Alawi W."/>
            <person name="Kalkatawi M."/>
            <person name="Stingl U."/>
            <person name="Bajic V.B."/>
        </authorList>
    </citation>
    <scope>NUCLEOTIDE SEQUENCE [LARGE SCALE GENOMIC DNA]</scope>
    <source>
        <strain evidence="6 7">SSD-17B</strain>
    </source>
</reference>
<dbReference type="InterPro" id="IPR028359">
    <property type="entry name" value="UDP_ManNAc/GlcNAc_DH"/>
</dbReference>
<dbReference type="Gene3D" id="3.40.50.720">
    <property type="entry name" value="NAD(P)-binding Rossmann-like Domain"/>
    <property type="match status" value="2"/>
</dbReference>
<dbReference type="InterPro" id="IPR001732">
    <property type="entry name" value="UDP-Glc/GDP-Man_DH_N"/>
</dbReference>
<keyword evidence="7" id="KW-1185">Reference proteome</keyword>
<dbReference type="SMART" id="SM00984">
    <property type="entry name" value="UDPG_MGDP_dh_C"/>
    <property type="match status" value="1"/>
</dbReference>
<name>F7Q1K5_9MOLU</name>
<evidence type="ECO:0000256" key="4">
    <source>
        <dbReference type="PIRNR" id="PIRNR000124"/>
    </source>
</evidence>
<proteinExistence type="inferred from homology"/>
<dbReference type="PIRSF" id="PIRSF500136">
    <property type="entry name" value="UDP_ManNAc_DH"/>
    <property type="match status" value="1"/>
</dbReference>
<dbReference type="AlphaFoldDB" id="F7Q1K5"/>
<dbReference type="GO" id="GO:0051287">
    <property type="term" value="F:NAD binding"/>
    <property type="evidence" value="ECO:0007669"/>
    <property type="project" value="InterPro"/>
</dbReference>
<evidence type="ECO:0000256" key="1">
    <source>
        <dbReference type="ARBA" id="ARBA00006601"/>
    </source>
</evidence>
<gene>
    <name evidence="6" type="ORF">HLPCO_001276</name>
</gene>
<dbReference type="PIRSF" id="PIRSF000124">
    <property type="entry name" value="UDPglc_GDPman_dh"/>
    <property type="match status" value="1"/>
</dbReference>
<comment type="caution">
    <text evidence="6">The sequence shown here is derived from an EMBL/GenBank/DDBJ whole genome shotgun (WGS) entry which is preliminary data.</text>
</comment>
<dbReference type="EMBL" id="AFNU02000003">
    <property type="protein sequence ID" value="ERJ12936.1"/>
    <property type="molecule type" value="Genomic_DNA"/>
</dbReference>
<reference evidence="6 7" key="1">
    <citation type="journal article" date="2011" name="J. Bacteriol.">
        <title>Genome sequence of Haloplasma contractile, an unusual contractile bacterium from a deep-sea anoxic brine lake.</title>
        <authorList>
            <person name="Antunes A."/>
            <person name="Alam I."/>
            <person name="El Dorry H."/>
            <person name="Siam R."/>
            <person name="Robertson A."/>
            <person name="Bajic V.B."/>
            <person name="Stingl U."/>
        </authorList>
    </citation>
    <scope>NUCLEOTIDE SEQUENCE [LARGE SCALE GENOMIC DNA]</scope>
    <source>
        <strain evidence="6 7">SSD-17B</strain>
    </source>
</reference>
<evidence type="ECO:0000256" key="3">
    <source>
        <dbReference type="ARBA" id="ARBA00023027"/>
    </source>
</evidence>
<dbReference type="RefSeq" id="WP_008825651.1">
    <property type="nucleotide sequence ID" value="NZ_AFNU02000003.1"/>
</dbReference>
<organism evidence="6 7">
    <name type="scientific">Haloplasma contractile SSD-17B</name>
    <dbReference type="NCBI Taxonomy" id="1033810"/>
    <lineage>
        <taxon>Bacteria</taxon>
        <taxon>Bacillati</taxon>
        <taxon>Mycoplasmatota</taxon>
        <taxon>Mollicutes</taxon>
        <taxon>Haloplasmatales</taxon>
        <taxon>Haloplasmataceae</taxon>
        <taxon>Haloplasma</taxon>
    </lineage>
</organism>
<dbReference type="SUPFAM" id="SSF48179">
    <property type="entry name" value="6-phosphogluconate dehydrogenase C-terminal domain-like"/>
    <property type="match status" value="1"/>
</dbReference>
<dbReference type="STRING" id="1033810.HLPCO_001276"/>
<accession>F7Q1K5</accession>
<dbReference type="GO" id="GO:0016628">
    <property type="term" value="F:oxidoreductase activity, acting on the CH-CH group of donors, NAD or NADP as acceptor"/>
    <property type="evidence" value="ECO:0007669"/>
    <property type="project" value="InterPro"/>
</dbReference>
<dbReference type="InterPro" id="IPR036220">
    <property type="entry name" value="UDP-Glc/GDP-Man_DH_C_sf"/>
</dbReference>
<dbReference type="InParanoid" id="F7Q1K5"/>
<dbReference type="eggNOG" id="COG0677">
    <property type="taxonomic scope" value="Bacteria"/>
</dbReference>
<feature type="domain" description="UDP-glucose/GDP-mannose dehydrogenase C-terminal" evidence="5">
    <location>
        <begin position="308"/>
        <end position="400"/>
    </location>
</feature>